<dbReference type="Pfam" id="PF13006">
    <property type="entry name" value="Nterm_IS4"/>
    <property type="match status" value="1"/>
</dbReference>
<comment type="caution">
    <text evidence="3">The sequence shown here is derived from an EMBL/GenBank/DDBJ whole genome shotgun (WGS) entry which is preliminary data.</text>
</comment>
<gene>
    <name evidence="3" type="ORF">Mth01_42610</name>
</gene>
<dbReference type="InterPro" id="IPR024473">
    <property type="entry name" value="Transposases_IS4_N"/>
</dbReference>
<accession>A0A8J3RBJ8</accession>
<proteinExistence type="predicted"/>
<feature type="region of interest" description="Disordered" evidence="1">
    <location>
        <begin position="97"/>
        <end position="120"/>
    </location>
</feature>
<feature type="compositionally biased region" description="Low complexity" evidence="1">
    <location>
        <begin position="97"/>
        <end position="109"/>
    </location>
</feature>
<protein>
    <recommendedName>
        <fullName evidence="2">Transposase IS4 N-terminal domain-containing protein</fullName>
    </recommendedName>
</protein>
<evidence type="ECO:0000313" key="4">
    <source>
        <dbReference type="Proteomes" id="UP000610966"/>
    </source>
</evidence>
<keyword evidence="4" id="KW-1185">Reference proteome</keyword>
<dbReference type="Proteomes" id="UP000610966">
    <property type="component" value="Unassembled WGS sequence"/>
</dbReference>
<organism evidence="3 4">
    <name type="scientific">Sphaerimonospora thailandensis</name>
    <dbReference type="NCBI Taxonomy" id="795644"/>
    <lineage>
        <taxon>Bacteria</taxon>
        <taxon>Bacillati</taxon>
        <taxon>Actinomycetota</taxon>
        <taxon>Actinomycetes</taxon>
        <taxon>Streptosporangiales</taxon>
        <taxon>Streptosporangiaceae</taxon>
        <taxon>Sphaerimonospora</taxon>
    </lineage>
</organism>
<sequence>MRTDSATTTTLTRTLTVAGGVFAPGHLGELTQHLPFELVDAVLEDAGKIQRRLRNLPSRVGVYVRPVRRRRAVSQSRCTEIDVLVSSHHMDRAAAAMANRSARSSSSPSGLGHGQRAHERAPAAVGFHHSYTNRADNWSRLSTRVDPEGPHAACQEHSRRSVPQGSPVHAETDSRPRETLAAVSVFSRDASHPVRSRVDALTSGNV</sequence>
<reference evidence="3" key="1">
    <citation type="submission" date="2021-01" db="EMBL/GenBank/DDBJ databases">
        <title>Whole genome shotgun sequence of Sphaerimonospora thailandensis NBRC 107569.</title>
        <authorList>
            <person name="Komaki H."/>
            <person name="Tamura T."/>
        </authorList>
    </citation>
    <scope>NUCLEOTIDE SEQUENCE</scope>
    <source>
        <strain evidence="3">NBRC 107569</strain>
    </source>
</reference>
<name>A0A8J3RBJ8_9ACTN</name>
<dbReference type="AlphaFoldDB" id="A0A8J3RBJ8"/>
<dbReference type="EMBL" id="BOOG01000043">
    <property type="protein sequence ID" value="GIH72008.1"/>
    <property type="molecule type" value="Genomic_DNA"/>
</dbReference>
<feature type="domain" description="Transposase IS4 N-terminal" evidence="2">
    <location>
        <begin position="24"/>
        <end position="64"/>
    </location>
</feature>
<evidence type="ECO:0000259" key="2">
    <source>
        <dbReference type="Pfam" id="PF13006"/>
    </source>
</evidence>
<feature type="compositionally biased region" description="Basic and acidic residues" evidence="1">
    <location>
        <begin position="143"/>
        <end position="159"/>
    </location>
</feature>
<feature type="region of interest" description="Disordered" evidence="1">
    <location>
        <begin position="141"/>
        <end position="177"/>
    </location>
</feature>
<evidence type="ECO:0000256" key="1">
    <source>
        <dbReference type="SAM" id="MobiDB-lite"/>
    </source>
</evidence>
<evidence type="ECO:0000313" key="3">
    <source>
        <dbReference type="EMBL" id="GIH72008.1"/>
    </source>
</evidence>